<organism evidence="5 6">
    <name type="scientific">Ophiocordyceps unilateralis</name>
    <name type="common">Zombie-ant fungus</name>
    <name type="synonym">Torrubia unilateralis</name>
    <dbReference type="NCBI Taxonomy" id="268505"/>
    <lineage>
        <taxon>Eukaryota</taxon>
        <taxon>Fungi</taxon>
        <taxon>Dikarya</taxon>
        <taxon>Ascomycota</taxon>
        <taxon>Pezizomycotina</taxon>
        <taxon>Sordariomycetes</taxon>
        <taxon>Hypocreomycetidae</taxon>
        <taxon>Hypocreales</taxon>
        <taxon>Ophiocordycipitaceae</taxon>
        <taxon>Ophiocordyceps</taxon>
    </lineage>
</organism>
<evidence type="ECO:0000313" key="6">
    <source>
        <dbReference type="Proteomes" id="UP000037136"/>
    </source>
</evidence>
<evidence type="ECO:0000313" key="5">
    <source>
        <dbReference type="EMBL" id="PFH63173.1"/>
    </source>
</evidence>
<comment type="caution">
    <text evidence="5">The sequence shown here is derived from an EMBL/GenBank/DDBJ whole genome shotgun (WGS) entry which is preliminary data.</text>
</comment>
<dbReference type="GO" id="GO:0005737">
    <property type="term" value="C:cytoplasm"/>
    <property type="evidence" value="ECO:0007669"/>
    <property type="project" value="TreeGrafter"/>
</dbReference>
<dbReference type="PANTHER" id="PTHR12400:SF103">
    <property type="entry name" value="INOSITOL POLYPHOSPHATE MULTIKINASE"/>
    <property type="match status" value="1"/>
</dbReference>
<dbReference type="Proteomes" id="UP000037136">
    <property type="component" value="Unassembled WGS sequence"/>
</dbReference>
<evidence type="ECO:0000256" key="1">
    <source>
        <dbReference type="ARBA" id="ARBA00007374"/>
    </source>
</evidence>
<dbReference type="PANTHER" id="PTHR12400">
    <property type="entry name" value="INOSITOL POLYPHOSPHATE KINASE"/>
    <property type="match status" value="1"/>
</dbReference>
<evidence type="ECO:0000256" key="3">
    <source>
        <dbReference type="ARBA" id="ARBA00022777"/>
    </source>
</evidence>
<accession>A0A2A9PSA2</accession>
<comment type="similarity">
    <text evidence="1 4">Belongs to the inositol phosphokinase (IPK) family.</text>
</comment>
<dbReference type="EC" id="2.7.-.-" evidence="4"/>
<keyword evidence="3 4" id="KW-0418">Kinase</keyword>
<name>A0A2A9PSA2_OPHUN</name>
<evidence type="ECO:0000256" key="4">
    <source>
        <dbReference type="RuleBase" id="RU363090"/>
    </source>
</evidence>
<reference evidence="5 6" key="2">
    <citation type="journal article" date="2017" name="Sci. Rep.">
        <title>Ant-infecting Ophiocordyceps genomes reveal a high diversity of potential behavioral manipulation genes and a possible major role for enterotoxins.</title>
        <authorList>
            <person name="de Bekker C."/>
            <person name="Ohm R.A."/>
            <person name="Evans H.C."/>
            <person name="Brachmann A."/>
            <person name="Hughes D.P."/>
        </authorList>
    </citation>
    <scope>NUCLEOTIDE SEQUENCE [LARGE SCALE GENOMIC DNA]</scope>
    <source>
        <strain evidence="5 6">SC16a</strain>
    </source>
</reference>
<keyword evidence="2 4" id="KW-0808">Transferase</keyword>
<dbReference type="AlphaFoldDB" id="A0A2A9PSA2"/>
<reference evidence="5 6" key="1">
    <citation type="journal article" date="2015" name="BMC Genomics">
        <title>Gene expression during zombie ant biting behavior reflects the complexity underlying fungal parasitic behavioral manipulation.</title>
        <authorList>
            <person name="de Bekker C."/>
            <person name="Ohm R.A."/>
            <person name="Loreto R.G."/>
            <person name="Sebastian A."/>
            <person name="Albert I."/>
            <person name="Merrow M."/>
            <person name="Brachmann A."/>
            <person name="Hughes D.P."/>
        </authorList>
    </citation>
    <scope>NUCLEOTIDE SEQUENCE [LARGE SCALE GENOMIC DNA]</scope>
    <source>
        <strain evidence="5 6">SC16a</strain>
    </source>
</reference>
<dbReference type="GO" id="GO:0046854">
    <property type="term" value="P:phosphatidylinositol phosphate biosynthetic process"/>
    <property type="evidence" value="ECO:0007669"/>
    <property type="project" value="TreeGrafter"/>
</dbReference>
<dbReference type="EMBL" id="LAZP02000007">
    <property type="protein sequence ID" value="PFH63173.1"/>
    <property type="molecule type" value="Genomic_DNA"/>
</dbReference>
<protein>
    <recommendedName>
        <fullName evidence="4">Kinase</fullName>
        <ecNumber evidence="4">2.7.-.-</ecNumber>
    </recommendedName>
</protein>
<dbReference type="SUPFAM" id="SSF56104">
    <property type="entry name" value="SAICAR synthase-like"/>
    <property type="match status" value="1"/>
</dbReference>
<keyword evidence="6" id="KW-1185">Reference proteome</keyword>
<dbReference type="GO" id="GO:0008440">
    <property type="term" value="F:inositol-1,4,5-trisphosphate 3-kinase activity"/>
    <property type="evidence" value="ECO:0007669"/>
    <property type="project" value="TreeGrafter"/>
</dbReference>
<dbReference type="InterPro" id="IPR038286">
    <property type="entry name" value="IPK_sf"/>
</dbReference>
<sequence length="379" mass="42741">MSHRELPTRDQLREYNYAVAGHAGTMCDADGELFIKPCTQSEIDFYQSAVRRHPEFAEVMPLFMGSLMLSDASVASIDQAVTGVISDSGHVKTTREQIVATVTEQVARAPAPPHDSGTWIPTKGKKIKTDKAIVLSNATHGFKRANILDVKLGVRLWADDAPLEKKRRFDKITLETTHRNLGFRIAGMRVFRGSSDPAELDEEGYKIYDKDYGRLLVNDSNVVDEFRRFIFNKAAGIDSDLGRSVCAVFARDLARIREVMTRHESRMYSTSLLFVFEGDGEALRSAIEDNNAAFEAMDEWDVPDRSAQRYDSGIAMNDDEDDDEDEDDDLDEFEASLPQIYTLKLIDFAHAQWTPGLGPDENILKGVRSLERIFREMTR</sequence>
<dbReference type="Gene3D" id="3.30.470.160">
    <property type="entry name" value="Inositol polyphosphate kinase"/>
    <property type="match status" value="1"/>
</dbReference>
<dbReference type="Pfam" id="PF03770">
    <property type="entry name" value="IPK"/>
    <property type="match status" value="1"/>
</dbReference>
<dbReference type="GO" id="GO:0005634">
    <property type="term" value="C:nucleus"/>
    <property type="evidence" value="ECO:0007669"/>
    <property type="project" value="TreeGrafter"/>
</dbReference>
<dbReference type="InterPro" id="IPR005522">
    <property type="entry name" value="IPK"/>
</dbReference>
<dbReference type="STRING" id="268505.A0A2A9PSA2"/>
<dbReference type="GO" id="GO:0000824">
    <property type="term" value="F:inositol-1,4,5,6-tetrakisphosphate 3-kinase activity"/>
    <property type="evidence" value="ECO:0007669"/>
    <property type="project" value="TreeGrafter"/>
</dbReference>
<proteinExistence type="inferred from homology"/>
<dbReference type="OrthoDB" id="338650at2759"/>
<gene>
    <name evidence="5" type="ORF">XA68_17282</name>
</gene>
<evidence type="ECO:0000256" key="2">
    <source>
        <dbReference type="ARBA" id="ARBA00022679"/>
    </source>
</evidence>
<dbReference type="GO" id="GO:0032958">
    <property type="term" value="P:inositol phosphate biosynthetic process"/>
    <property type="evidence" value="ECO:0007669"/>
    <property type="project" value="InterPro"/>
</dbReference>